<sequence length="534" mass="62124">MDEIRSSRENEMLEDELRRMRDEKAAGYFDSESSYVSSDDELPDPNNYKGIFYGQEEEKYIDPTTGAHFRHEEICGLMQAVIQERNSVQERLKEQLIFQKDRGRESDLYKTSDNFKRMRNRGLNKSEESKKISIVNVKEALNLPQKDSFQNVRNNMIKLNTDTNNLVSKGKGNKLISKERAQTGYYDETSVAKGSTRIELNSEDLSRRSQFTKPSAMYNNIIKDKSENRSNDHSRNLSKRNFKQVISGRANKSASKNQDPSHTYKNKSFLEKSRNSQRKKNSCALKSSEVEKMFKNIKHTRNNKIIVDSKKSRNKNKFFNKSQIGTKTNKTMKDRTSKNFYKDGSKVSQFTRFLQNYQRMRESSAKTNDSVKKRSPFNKHHMLIDIGSKNSKKPKTKAFFPKSQKSQKSKETHNTCLYPKTYSNNLQSSKYKNLHRKSQYSSHFKHENSSGTYQIIANNSASPDYNTNRSRVLQKTPKDKSPYTKRMVLKRARRNKSKNNLNKVTSLTINNYHCKGVKIGVPQSNVNAIKQKYF</sequence>
<reference evidence="2" key="1">
    <citation type="submission" date="2023-07" db="EMBL/GenBank/DDBJ databases">
        <authorList>
            <consortium name="AG Swart"/>
            <person name="Singh M."/>
            <person name="Singh A."/>
            <person name="Seah K."/>
            <person name="Emmerich C."/>
        </authorList>
    </citation>
    <scope>NUCLEOTIDE SEQUENCE</scope>
    <source>
        <strain evidence="2">DP1</strain>
    </source>
</reference>
<organism evidence="2 3">
    <name type="scientific">Euplotes crassus</name>
    <dbReference type="NCBI Taxonomy" id="5936"/>
    <lineage>
        <taxon>Eukaryota</taxon>
        <taxon>Sar</taxon>
        <taxon>Alveolata</taxon>
        <taxon>Ciliophora</taxon>
        <taxon>Intramacronucleata</taxon>
        <taxon>Spirotrichea</taxon>
        <taxon>Hypotrichia</taxon>
        <taxon>Euplotida</taxon>
        <taxon>Euplotidae</taxon>
        <taxon>Moneuplotes</taxon>
    </lineage>
</organism>
<dbReference type="EMBL" id="CAMPGE010001262">
    <property type="protein sequence ID" value="CAI2360042.1"/>
    <property type="molecule type" value="Genomic_DNA"/>
</dbReference>
<proteinExistence type="predicted"/>
<name>A0AAD1U0P6_EUPCR</name>
<feature type="region of interest" description="Disordered" evidence="1">
    <location>
        <begin position="460"/>
        <end position="480"/>
    </location>
</feature>
<dbReference type="Proteomes" id="UP001295684">
    <property type="component" value="Unassembled WGS sequence"/>
</dbReference>
<accession>A0AAD1U0P6</accession>
<gene>
    <name evidence="2" type="ORF">ECRASSUSDP1_LOCUS1338</name>
</gene>
<dbReference type="AlphaFoldDB" id="A0AAD1U0P6"/>
<evidence type="ECO:0000313" key="2">
    <source>
        <dbReference type="EMBL" id="CAI2360042.1"/>
    </source>
</evidence>
<evidence type="ECO:0000313" key="3">
    <source>
        <dbReference type="Proteomes" id="UP001295684"/>
    </source>
</evidence>
<evidence type="ECO:0000256" key="1">
    <source>
        <dbReference type="SAM" id="MobiDB-lite"/>
    </source>
</evidence>
<feature type="region of interest" description="Disordered" evidence="1">
    <location>
        <begin position="389"/>
        <end position="412"/>
    </location>
</feature>
<keyword evidence="3" id="KW-1185">Reference proteome</keyword>
<feature type="compositionally biased region" description="Polar residues" evidence="1">
    <location>
        <begin position="460"/>
        <end position="473"/>
    </location>
</feature>
<protein>
    <submittedName>
        <fullName evidence="2">Uncharacterized protein</fullName>
    </submittedName>
</protein>
<feature type="compositionally biased region" description="Polar residues" evidence="1">
    <location>
        <begin position="250"/>
        <end position="263"/>
    </location>
</feature>
<comment type="caution">
    <text evidence="2">The sequence shown here is derived from an EMBL/GenBank/DDBJ whole genome shotgun (WGS) entry which is preliminary data.</text>
</comment>
<feature type="region of interest" description="Disordered" evidence="1">
    <location>
        <begin position="247"/>
        <end position="284"/>
    </location>
</feature>